<evidence type="ECO:0000256" key="1">
    <source>
        <dbReference type="ARBA" id="ARBA00004914"/>
    </source>
</evidence>
<comment type="similarity">
    <text evidence="2 8">Belongs to the glycosyl hydrolase 32 family.</text>
</comment>
<dbReference type="EMBL" id="UGPP01000001">
    <property type="protein sequence ID" value="STY70959.1"/>
    <property type="molecule type" value="Genomic_DNA"/>
</dbReference>
<dbReference type="CDD" id="cd08996">
    <property type="entry name" value="GH32_FFase"/>
    <property type="match status" value="1"/>
</dbReference>
<dbReference type="PANTHER" id="PTHR43101:SF1">
    <property type="entry name" value="BETA-FRUCTOSIDASE"/>
    <property type="match status" value="1"/>
</dbReference>
<keyword evidence="6 8" id="KW-0326">Glycosidase</keyword>
<dbReference type="UniPathway" id="UPA00238"/>
<dbReference type="InterPro" id="IPR013320">
    <property type="entry name" value="ConA-like_dom_sf"/>
</dbReference>
<name>A0A378NTG5_9FIRM</name>
<dbReference type="GO" id="GO:0005985">
    <property type="term" value="P:sucrose metabolic process"/>
    <property type="evidence" value="ECO:0007669"/>
    <property type="project" value="UniProtKB-UniPathway"/>
</dbReference>
<evidence type="ECO:0000256" key="2">
    <source>
        <dbReference type="ARBA" id="ARBA00009902"/>
    </source>
</evidence>
<dbReference type="Proteomes" id="UP000255234">
    <property type="component" value="Unassembled WGS sequence"/>
</dbReference>
<dbReference type="InterPro" id="IPR013189">
    <property type="entry name" value="Glyco_hydro_32_C"/>
</dbReference>
<dbReference type="EC" id="3.2.1.26" evidence="3 8"/>
<gene>
    <name evidence="12" type="primary">sacA_2</name>
    <name evidence="12" type="ORF">NCTC10571_01109</name>
</gene>
<comment type="function">
    <text evidence="9">Enables the bacterium to metabolize sucrose as a sole carbon source.</text>
</comment>
<accession>A0A378NTG5</accession>
<evidence type="ECO:0000259" key="11">
    <source>
        <dbReference type="Pfam" id="PF08244"/>
    </source>
</evidence>
<comment type="subcellular location">
    <subcellularLocation>
        <location evidence="9">Cytoplasm</location>
    </subcellularLocation>
</comment>
<dbReference type="Gene3D" id="2.60.120.560">
    <property type="entry name" value="Exo-inulinase, domain 1"/>
    <property type="match status" value="1"/>
</dbReference>
<reference evidence="12 13" key="1">
    <citation type="submission" date="2018-06" db="EMBL/GenBank/DDBJ databases">
        <authorList>
            <consortium name="Pathogen Informatics"/>
            <person name="Doyle S."/>
        </authorList>
    </citation>
    <scope>NUCLEOTIDE SEQUENCE [LARGE SCALE GENOMIC DNA]</scope>
    <source>
        <strain evidence="12 13">NCTC10571</strain>
    </source>
</reference>
<dbReference type="InterPro" id="IPR051214">
    <property type="entry name" value="GH32_Enzymes"/>
</dbReference>
<evidence type="ECO:0000256" key="8">
    <source>
        <dbReference type="RuleBase" id="RU362110"/>
    </source>
</evidence>
<feature type="domain" description="Glycosyl hydrolase family 32 N-terminal" evidence="10">
    <location>
        <begin position="31"/>
        <end position="344"/>
    </location>
</feature>
<dbReference type="NCBIfam" id="TIGR01322">
    <property type="entry name" value="scrB_fam"/>
    <property type="match status" value="1"/>
</dbReference>
<dbReference type="GO" id="GO:0004564">
    <property type="term" value="F:beta-fructofuranosidase activity"/>
    <property type="evidence" value="ECO:0007669"/>
    <property type="project" value="UniProtKB-EC"/>
</dbReference>
<dbReference type="InterPro" id="IPR001362">
    <property type="entry name" value="Glyco_hydro_32"/>
</dbReference>
<evidence type="ECO:0000259" key="10">
    <source>
        <dbReference type="Pfam" id="PF00251"/>
    </source>
</evidence>
<dbReference type="InterPro" id="IPR023296">
    <property type="entry name" value="Glyco_hydro_beta-prop_sf"/>
</dbReference>
<dbReference type="SMART" id="SM00640">
    <property type="entry name" value="Glyco_32"/>
    <property type="match status" value="1"/>
</dbReference>
<dbReference type="PANTHER" id="PTHR43101">
    <property type="entry name" value="BETA-FRUCTOSIDASE"/>
    <property type="match status" value="1"/>
</dbReference>
<dbReference type="RefSeq" id="WP_115151370.1">
    <property type="nucleotide sequence ID" value="NZ_UGPP01000001.1"/>
</dbReference>
<comment type="pathway">
    <text evidence="1 9">Glycan biosynthesis; sucrose metabolism.</text>
</comment>
<evidence type="ECO:0000256" key="9">
    <source>
        <dbReference type="RuleBase" id="RU365015"/>
    </source>
</evidence>
<evidence type="ECO:0000256" key="3">
    <source>
        <dbReference type="ARBA" id="ARBA00012758"/>
    </source>
</evidence>
<proteinExistence type="inferred from homology"/>
<evidence type="ECO:0000256" key="7">
    <source>
        <dbReference type="ARBA" id="ARBA00033367"/>
    </source>
</evidence>
<evidence type="ECO:0000256" key="5">
    <source>
        <dbReference type="ARBA" id="ARBA00022801"/>
    </source>
</evidence>
<evidence type="ECO:0000256" key="4">
    <source>
        <dbReference type="ARBA" id="ARBA00019623"/>
    </source>
</evidence>
<organism evidence="12 13">
    <name type="scientific">Megamonas hypermegale</name>
    <dbReference type="NCBI Taxonomy" id="158847"/>
    <lineage>
        <taxon>Bacteria</taxon>
        <taxon>Bacillati</taxon>
        <taxon>Bacillota</taxon>
        <taxon>Negativicutes</taxon>
        <taxon>Selenomonadales</taxon>
        <taxon>Selenomonadaceae</taxon>
        <taxon>Megamonas</taxon>
    </lineage>
</organism>
<dbReference type="SUPFAM" id="SSF75005">
    <property type="entry name" value="Arabinanase/levansucrase/invertase"/>
    <property type="match status" value="1"/>
</dbReference>
<feature type="domain" description="Glycosyl hydrolase family 32 C-terminal" evidence="11">
    <location>
        <begin position="349"/>
        <end position="481"/>
    </location>
</feature>
<dbReference type="GO" id="GO:0005737">
    <property type="term" value="C:cytoplasm"/>
    <property type="evidence" value="ECO:0007669"/>
    <property type="project" value="UniProtKB-SubCell"/>
</dbReference>
<evidence type="ECO:0000313" key="12">
    <source>
        <dbReference type="EMBL" id="STY70959.1"/>
    </source>
</evidence>
<protein>
    <recommendedName>
        <fullName evidence="4 8">Sucrose-6-phosphate hydrolase</fullName>
        <ecNumber evidence="3 8">3.2.1.26</ecNumber>
    </recommendedName>
    <alternativeName>
        <fullName evidence="7 9">Invertase</fullName>
    </alternativeName>
</protein>
<evidence type="ECO:0000256" key="6">
    <source>
        <dbReference type="ARBA" id="ARBA00023295"/>
    </source>
</evidence>
<evidence type="ECO:0000313" key="13">
    <source>
        <dbReference type="Proteomes" id="UP000255234"/>
    </source>
</evidence>
<dbReference type="InterPro" id="IPR006232">
    <property type="entry name" value="Suc6P_hydrolase"/>
</dbReference>
<keyword evidence="5 8" id="KW-0378">Hydrolase</keyword>
<keyword evidence="9" id="KW-0119">Carbohydrate metabolism</keyword>
<comment type="catalytic activity">
    <reaction evidence="8">
        <text>Hydrolysis of terminal non-reducing beta-D-fructofuranoside residues in beta-D-fructofuranosides.</text>
        <dbReference type="EC" id="3.2.1.26"/>
    </reaction>
</comment>
<dbReference type="Pfam" id="PF08244">
    <property type="entry name" value="Glyco_hydro_32C"/>
    <property type="match status" value="1"/>
</dbReference>
<dbReference type="SUPFAM" id="SSF49899">
    <property type="entry name" value="Concanavalin A-like lectins/glucanases"/>
    <property type="match status" value="1"/>
</dbReference>
<dbReference type="InterPro" id="IPR013148">
    <property type="entry name" value="Glyco_hydro_32_N"/>
</dbReference>
<dbReference type="AlphaFoldDB" id="A0A378NTG5"/>
<dbReference type="Gene3D" id="2.115.10.20">
    <property type="entry name" value="Glycosyl hydrolase domain, family 43"/>
    <property type="match status" value="1"/>
</dbReference>
<sequence>MTHLEALAKAEQYQSKMAKIAKKSYWKPQYHISAPANWINDPNGFCYFNGEYHVFYQYHPYSSQWGPMHWGHVASKDLVNWKTKPIALAPTDEYDKDGCFSGSAIEKDNTLYLFYTGHVVLDKENDKDDAQLQTQCVAISEDGINFKKLENNPIINIDSFPEDLNILKEHFRDPKVWKYNNMYYKVVGAQTTEKTGQALIYKSEDLLNWEFVNVMAMSTEEENLGFMWECPNFAEIDNHEVLILSPQGVEPEGNKFLNLHQSGYFLGKMDYNTGIFERENDFEMLDYGFDFYAPQIMQDEKNNRCLMIGWLAMWESEMPEQEEGWAGMMSIPRVLEVKNNKVYSLPIPELKKLRKNNVNYDVNLVQNCILEGINGDCYELNTVFDLTKANGFNLKLRVSENEETVISYDKNSKIFKLNRDKSGKGVTGEREVKVNLQDEKISLQIFSDYSSLEIFINGGEYVISSRIYPTQEATGIVFEPMGEIKAKIDFYEI</sequence>
<dbReference type="Pfam" id="PF00251">
    <property type="entry name" value="Glyco_hydro_32N"/>
    <property type="match status" value="1"/>
</dbReference>
<keyword evidence="9" id="KW-0963">Cytoplasm</keyword>